<dbReference type="OrthoDB" id="5391695at2"/>
<evidence type="ECO:0000313" key="9">
    <source>
        <dbReference type="EMBL" id="AJE03904.1"/>
    </source>
</evidence>
<dbReference type="RefSeq" id="WP_039743372.1">
    <property type="nucleotide sequence ID" value="NZ_CP009788.1"/>
</dbReference>
<evidence type="ECO:0000256" key="7">
    <source>
        <dbReference type="ARBA" id="ARBA00023136"/>
    </source>
</evidence>
<keyword evidence="7 8" id="KW-0472">Membrane</keyword>
<keyword evidence="4" id="KW-1003">Cell membrane</keyword>
<dbReference type="STRING" id="345632.GPICK_11570"/>
<protein>
    <recommendedName>
        <fullName evidence="11">AI-2E family transporter</fullName>
    </recommendedName>
</protein>
<dbReference type="EMBL" id="CP009788">
    <property type="protein sequence ID" value="AJE03904.1"/>
    <property type="molecule type" value="Genomic_DNA"/>
</dbReference>
<dbReference type="AlphaFoldDB" id="A0A0B5BFJ7"/>
<evidence type="ECO:0000256" key="3">
    <source>
        <dbReference type="ARBA" id="ARBA00022448"/>
    </source>
</evidence>
<gene>
    <name evidence="9" type="ORF">GPICK_11570</name>
</gene>
<comment type="similarity">
    <text evidence="2">Belongs to the autoinducer-2 exporter (AI-2E) (TC 2.A.86) family.</text>
</comment>
<dbReference type="HOGENOM" id="CLU_031275_8_0_7"/>
<feature type="transmembrane region" description="Helical" evidence="8">
    <location>
        <begin position="305"/>
        <end position="332"/>
    </location>
</feature>
<keyword evidence="6 8" id="KW-1133">Transmembrane helix</keyword>
<evidence type="ECO:0008006" key="11">
    <source>
        <dbReference type="Google" id="ProtNLM"/>
    </source>
</evidence>
<dbReference type="PANTHER" id="PTHR21716:SF53">
    <property type="entry name" value="PERMEASE PERM-RELATED"/>
    <property type="match status" value="1"/>
</dbReference>
<evidence type="ECO:0000256" key="6">
    <source>
        <dbReference type="ARBA" id="ARBA00022989"/>
    </source>
</evidence>
<dbReference type="Proteomes" id="UP000057609">
    <property type="component" value="Chromosome"/>
</dbReference>
<keyword evidence="10" id="KW-1185">Reference proteome</keyword>
<feature type="transmembrane region" description="Helical" evidence="8">
    <location>
        <begin position="268"/>
        <end position="285"/>
    </location>
</feature>
<evidence type="ECO:0000256" key="4">
    <source>
        <dbReference type="ARBA" id="ARBA00022475"/>
    </source>
</evidence>
<evidence type="ECO:0000256" key="5">
    <source>
        <dbReference type="ARBA" id="ARBA00022692"/>
    </source>
</evidence>
<proteinExistence type="inferred from homology"/>
<dbReference type="GO" id="GO:0055085">
    <property type="term" value="P:transmembrane transport"/>
    <property type="evidence" value="ECO:0007669"/>
    <property type="project" value="TreeGrafter"/>
</dbReference>
<keyword evidence="5 8" id="KW-0812">Transmembrane</keyword>
<feature type="transmembrane region" description="Helical" evidence="8">
    <location>
        <begin position="151"/>
        <end position="171"/>
    </location>
</feature>
<dbReference type="PANTHER" id="PTHR21716">
    <property type="entry name" value="TRANSMEMBRANE PROTEIN"/>
    <property type="match status" value="1"/>
</dbReference>
<sequence length="351" mass="38612">MRPREAAHVAWFLAGIFGMVLLAGHFARHSLSAVLTALVIAYLLNPPLKYLERKGLGRLPAIAVLYLCFAVLIVIALFAVVPYLNHQIEAFPRAIPRYLQNLERMLDDWRGRLALYSGGEEGSWLLARTEESLKKLALEASGQGYQQLKRALFGILNLILAPILIFFMLYYKEFVKDLILRFVPHRERPSFRRVGGRIKGALERFVVAQFIDCLLAGILSAVALSLLGVEFPLLNGLVAGFASIVPFVGVVVAVIPPTLIGYAETGDLAIIPKVCAAYFVIYVIIEGNLIKPLLMRGTLRLNPLAVIFALMAMGELLGFWGVVLAVPVAAVVKICAGELRGHLDERNMPNG</sequence>
<dbReference type="InterPro" id="IPR002549">
    <property type="entry name" value="AI-2E-like"/>
</dbReference>
<organism evidence="9 10">
    <name type="scientific">Geobacter pickeringii</name>
    <dbReference type="NCBI Taxonomy" id="345632"/>
    <lineage>
        <taxon>Bacteria</taxon>
        <taxon>Pseudomonadati</taxon>
        <taxon>Thermodesulfobacteriota</taxon>
        <taxon>Desulfuromonadia</taxon>
        <taxon>Geobacterales</taxon>
        <taxon>Geobacteraceae</taxon>
        <taxon>Geobacter</taxon>
    </lineage>
</organism>
<feature type="transmembrane region" description="Helical" evidence="8">
    <location>
        <begin position="7"/>
        <end position="27"/>
    </location>
</feature>
<keyword evidence="3" id="KW-0813">Transport</keyword>
<accession>A0A0B5BFJ7</accession>
<reference evidence="9 10" key="1">
    <citation type="journal article" date="2015" name="Genome Announc.">
        <title>Complete Genome of Geobacter pickeringii G13T, a Metal-Reducing Isolate from Sedimentary Kaolin Deposits.</title>
        <authorList>
            <person name="Badalamenti J.P."/>
            <person name="Bond D.R."/>
        </authorList>
    </citation>
    <scope>NUCLEOTIDE SEQUENCE [LARGE SCALE GENOMIC DNA]</scope>
    <source>
        <strain evidence="9 10">G13</strain>
    </source>
</reference>
<evidence type="ECO:0000313" key="10">
    <source>
        <dbReference type="Proteomes" id="UP000057609"/>
    </source>
</evidence>
<evidence type="ECO:0000256" key="2">
    <source>
        <dbReference type="ARBA" id="ARBA00009773"/>
    </source>
</evidence>
<evidence type="ECO:0000256" key="1">
    <source>
        <dbReference type="ARBA" id="ARBA00004651"/>
    </source>
</evidence>
<feature type="transmembrane region" description="Helical" evidence="8">
    <location>
        <begin position="63"/>
        <end position="84"/>
    </location>
</feature>
<comment type="subcellular location">
    <subcellularLocation>
        <location evidence="1">Cell membrane</location>
        <topology evidence="1">Multi-pass membrane protein</topology>
    </subcellularLocation>
</comment>
<dbReference type="KEGG" id="gpi:GPICK_11570"/>
<feature type="transmembrane region" description="Helical" evidence="8">
    <location>
        <begin position="205"/>
        <end position="227"/>
    </location>
</feature>
<evidence type="ECO:0000256" key="8">
    <source>
        <dbReference type="SAM" id="Phobius"/>
    </source>
</evidence>
<dbReference type="GO" id="GO:0005886">
    <property type="term" value="C:plasma membrane"/>
    <property type="evidence" value="ECO:0007669"/>
    <property type="project" value="UniProtKB-SubCell"/>
</dbReference>
<feature type="transmembrane region" description="Helical" evidence="8">
    <location>
        <begin position="233"/>
        <end position="256"/>
    </location>
</feature>
<dbReference type="Pfam" id="PF01594">
    <property type="entry name" value="AI-2E_transport"/>
    <property type="match status" value="1"/>
</dbReference>
<name>A0A0B5BFJ7_9BACT</name>